<gene>
    <name evidence="2" type="ORF">EG849_14230</name>
</gene>
<dbReference type="Proteomes" id="UP000271937">
    <property type="component" value="Unassembled WGS sequence"/>
</dbReference>
<protein>
    <submittedName>
        <fullName evidence="2">Uncharacterized protein</fullName>
    </submittedName>
</protein>
<reference evidence="2 3" key="1">
    <citation type="submission" date="2018-11" db="EMBL/GenBank/DDBJ databases">
        <title>Flavobacterium sp. nov., YIM 102600 draft genome.</title>
        <authorList>
            <person name="Li G."/>
            <person name="Jiang Y."/>
        </authorList>
    </citation>
    <scope>NUCLEOTIDE SEQUENCE [LARGE SCALE GENOMIC DNA]</scope>
    <source>
        <strain evidence="2 3">YIM 102600</strain>
    </source>
</reference>
<keyword evidence="3" id="KW-1185">Reference proteome</keyword>
<feature type="region of interest" description="Disordered" evidence="1">
    <location>
        <begin position="37"/>
        <end position="68"/>
    </location>
</feature>
<organism evidence="2 3">
    <name type="scientific">Flavobacterium macacae</name>
    <dbReference type="NCBI Taxonomy" id="2488993"/>
    <lineage>
        <taxon>Bacteria</taxon>
        <taxon>Pseudomonadati</taxon>
        <taxon>Bacteroidota</taxon>
        <taxon>Flavobacteriia</taxon>
        <taxon>Flavobacteriales</taxon>
        <taxon>Flavobacteriaceae</taxon>
        <taxon>Flavobacterium</taxon>
    </lineage>
</organism>
<dbReference type="AlphaFoldDB" id="A0A3P3W3A4"/>
<evidence type="ECO:0000313" key="3">
    <source>
        <dbReference type="Proteomes" id="UP000271937"/>
    </source>
</evidence>
<accession>A0A3P3W3A4</accession>
<proteinExistence type="predicted"/>
<feature type="compositionally biased region" description="Basic and acidic residues" evidence="1">
    <location>
        <begin position="49"/>
        <end position="68"/>
    </location>
</feature>
<evidence type="ECO:0000256" key="1">
    <source>
        <dbReference type="SAM" id="MobiDB-lite"/>
    </source>
</evidence>
<dbReference type="RefSeq" id="WP_125013907.1">
    <property type="nucleotide sequence ID" value="NZ_RQVR01000022.1"/>
</dbReference>
<evidence type="ECO:0000313" key="2">
    <source>
        <dbReference type="EMBL" id="RRJ88897.1"/>
    </source>
</evidence>
<sequence length="81" mass="9427">MNTAALKEKLKDNFEKILEDESKLEILDSTFSKIIAQTETSSETENQESEEKQHLKDPVSNEPEVKSWEDFKNKMKAKYGF</sequence>
<dbReference type="OrthoDB" id="1202845at2"/>
<comment type="caution">
    <text evidence="2">The sequence shown here is derived from an EMBL/GenBank/DDBJ whole genome shotgun (WGS) entry which is preliminary data.</text>
</comment>
<name>A0A3P3W3A4_9FLAO</name>
<dbReference type="EMBL" id="RQVR01000022">
    <property type="protein sequence ID" value="RRJ88897.1"/>
    <property type="molecule type" value="Genomic_DNA"/>
</dbReference>